<dbReference type="Gene3D" id="2.70.98.10">
    <property type="match status" value="1"/>
</dbReference>
<evidence type="ECO:0000313" key="5">
    <source>
        <dbReference type="Proteomes" id="UP000316270"/>
    </source>
</evidence>
<dbReference type="GO" id="GO:0030246">
    <property type="term" value="F:carbohydrate binding"/>
    <property type="evidence" value="ECO:0007669"/>
    <property type="project" value="InterPro"/>
</dbReference>
<dbReference type="InterPro" id="IPR012939">
    <property type="entry name" value="Glyco_hydro_92"/>
</dbReference>
<dbReference type="GO" id="GO:0005975">
    <property type="term" value="P:carbohydrate metabolic process"/>
    <property type="evidence" value="ECO:0007669"/>
    <property type="project" value="InterPro"/>
</dbReference>
<dbReference type="InterPro" id="IPR041371">
    <property type="entry name" value="GH92_N"/>
</dbReference>
<gene>
    <name evidence="4" type="ORF">FKW77_005545</name>
</gene>
<keyword evidence="5" id="KW-1185">Reference proteome</keyword>
<reference evidence="4 5" key="1">
    <citation type="submission" date="2019-07" db="EMBL/GenBank/DDBJ databases">
        <title>Finished genome of Venturia effusa.</title>
        <authorList>
            <person name="Young C.A."/>
            <person name="Cox M.P."/>
            <person name="Ganley A.R.D."/>
            <person name="David W.J."/>
        </authorList>
    </citation>
    <scope>NUCLEOTIDE SEQUENCE [LARGE SCALE GENOMIC DNA]</scope>
    <source>
        <strain evidence="5">albino</strain>
    </source>
</reference>
<dbReference type="OrthoDB" id="449263at2759"/>
<dbReference type="Gene3D" id="1.20.1610.10">
    <property type="entry name" value="alpha-1,2-mannosidases domains"/>
    <property type="match status" value="1"/>
</dbReference>
<evidence type="ECO:0000259" key="3">
    <source>
        <dbReference type="Pfam" id="PF17678"/>
    </source>
</evidence>
<evidence type="ECO:0000313" key="4">
    <source>
        <dbReference type="EMBL" id="QDS77795.1"/>
    </source>
</evidence>
<dbReference type="FunFam" id="1.20.1050.60:FF:000002">
    <property type="entry name" value="Glycosyl hydrolase family 92"/>
    <property type="match status" value="1"/>
</dbReference>
<dbReference type="PANTHER" id="PTHR12143">
    <property type="entry name" value="PEPTIDE N-GLYCANASE PNGASE -RELATED"/>
    <property type="match status" value="1"/>
</dbReference>
<dbReference type="FunFam" id="3.30.2080.10:FF:000001">
    <property type="entry name" value="Alpha-1,2-mannosidase subfamily"/>
    <property type="match status" value="1"/>
</dbReference>
<dbReference type="Pfam" id="PF17678">
    <property type="entry name" value="Glyco_hydro_92N"/>
    <property type="match status" value="1"/>
</dbReference>
<dbReference type="GO" id="GO:0005634">
    <property type="term" value="C:nucleus"/>
    <property type="evidence" value="ECO:0007669"/>
    <property type="project" value="TreeGrafter"/>
</dbReference>
<evidence type="ECO:0000256" key="1">
    <source>
        <dbReference type="SAM" id="SignalP"/>
    </source>
</evidence>
<dbReference type="SUPFAM" id="SSF48208">
    <property type="entry name" value="Six-hairpin glycosidases"/>
    <property type="match status" value="1"/>
</dbReference>
<proteinExistence type="predicted"/>
<dbReference type="GO" id="GO:0005829">
    <property type="term" value="C:cytosol"/>
    <property type="evidence" value="ECO:0007669"/>
    <property type="project" value="TreeGrafter"/>
</dbReference>
<keyword evidence="1" id="KW-0732">Signal</keyword>
<name>A0A517LQ71_9PEZI</name>
<evidence type="ECO:0000259" key="2">
    <source>
        <dbReference type="Pfam" id="PF07971"/>
    </source>
</evidence>
<dbReference type="STRING" id="50376.A0A517LQ71"/>
<dbReference type="FunFam" id="2.70.98.10:FF:000010">
    <property type="entry name" value="Alpha-1,2-mannosidase family protein"/>
    <property type="match status" value="1"/>
</dbReference>
<evidence type="ECO:0008006" key="6">
    <source>
        <dbReference type="Google" id="ProtNLM"/>
    </source>
</evidence>
<dbReference type="InterPro" id="IPR050883">
    <property type="entry name" value="PNGase"/>
</dbReference>
<dbReference type="Proteomes" id="UP000316270">
    <property type="component" value="Chromosome 18"/>
</dbReference>
<accession>A0A517LQ71</accession>
<sequence length="840" mass="92275">MFFQKSLISLSILASYAIADSGTNNKSESIAFDPLQYVDPLIGSARDGHVFAGASLPYGLAKAVADVDGGNNQGGFVSEDPSLNVTGFSALHDSGTGGSPSLGNFALFPFAGCPGNDINNCSFPKKTRRIRYIGDSVVATPGFFGLKLENQIAVEMTTARRTALFNFRFPDKTSGNPTLIMDLTDLSDSRMDNGTIEVDNTTGRMKGSGVFRPSFAGGQYTAYFCADFKGAKIYDTGIFVNSRASNAVKNLTISRSINGYPLPGGAFIRFESSGKEPISARVGISFISANQACKSAESEIPHFDFDGTKSAAETAWRQKLSPIVVSTGGGVNLSLLTNMYSGIYRTMMNPQDYTGENPMWKSNEPYFDSFYCLWDSFRSQIPFLVLFDPIEAARMIRSLIDTYKHEGWLPDCRMTFSKGYTQGGSNADVVLADAYVKGLKENIDWNEGYKAVVKDAEVEPFDWCCQGRGGLDSWKTLGYIPVQDFDYKGFGTMTRSISRTLEYSYNDFVISLMAAGLGGREADVEKYQKSSGNWLNLYNPTQNSIREFQNKTSVDTGFKGFFQPKYLNRTWGFQDPLGCSQIDEKGVYSCSLQNTGAETYESSVWEYSFFVPHDQASLITALGGPASFIRRLEYIHDQGITVIGNEPCFLTVFQYHYGGRPALSAKRAHYYVPKEFNPTAGGLPGNDDSGAMGSFLAFTMMGLSPNPGQNVYFIIPPFFESVTFKSPLTKKTATVRNINFDPKYEAIYIQSATLNGKPYTKNWIGHEFFLEGGELVLTLGKTESSWGTHVEDLPPSISHYVGFNSSTAGKPATKRNVNYDTDLEMGLRARQAGLDTVGFS</sequence>
<feature type="domain" description="Glycosyl hydrolase family 92" evidence="2">
    <location>
        <begin position="291"/>
        <end position="781"/>
    </location>
</feature>
<dbReference type="GO" id="GO:0000224">
    <property type="term" value="F:peptide-N4-(N-acetyl-beta-glucosaminyl)asparagine amidase activity"/>
    <property type="evidence" value="ECO:0007669"/>
    <property type="project" value="TreeGrafter"/>
</dbReference>
<dbReference type="GO" id="GO:0006516">
    <property type="term" value="P:glycoprotein catabolic process"/>
    <property type="evidence" value="ECO:0007669"/>
    <property type="project" value="TreeGrafter"/>
</dbReference>
<dbReference type="PANTHER" id="PTHR12143:SF25">
    <property type="entry name" value="FAMILY PROTEIN, PUTATIVE (AFU_ORTHOLOGUE AFUA_1G10790)-RELATED"/>
    <property type="match status" value="1"/>
</dbReference>
<dbReference type="InterPro" id="IPR008928">
    <property type="entry name" value="6-hairpin_glycosidase_sf"/>
</dbReference>
<dbReference type="EMBL" id="CP042202">
    <property type="protein sequence ID" value="QDS77795.1"/>
    <property type="molecule type" value="Genomic_DNA"/>
</dbReference>
<dbReference type="Gene3D" id="1.20.1050.60">
    <property type="entry name" value="alpha-1,2-mannosidase"/>
    <property type="match status" value="1"/>
</dbReference>
<feature type="signal peptide" evidence="1">
    <location>
        <begin position="1"/>
        <end position="19"/>
    </location>
</feature>
<protein>
    <recommendedName>
        <fullName evidence="6">Glycoside hydrolase family 92 protein</fullName>
    </recommendedName>
</protein>
<dbReference type="AlphaFoldDB" id="A0A517LQ71"/>
<dbReference type="Gene3D" id="3.30.2080.10">
    <property type="entry name" value="GH92 mannosidase domain"/>
    <property type="match status" value="1"/>
</dbReference>
<dbReference type="Pfam" id="PF07971">
    <property type="entry name" value="Glyco_hydro_92"/>
    <property type="match status" value="1"/>
</dbReference>
<dbReference type="FunFam" id="1.20.1610.10:FF:000002">
    <property type="entry name" value="Alpha-1,2-mannosidase family protein"/>
    <property type="match status" value="1"/>
</dbReference>
<dbReference type="InterPro" id="IPR014718">
    <property type="entry name" value="GH-type_carb-bd"/>
</dbReference>
<organism evidence="4 5">
    <name type="scientific">Venturia effusa</name>
    <dbReference type="NCBI Taxonomy" id="50376"/>
    <lineage>
        <taxon>Eukaryota</taxon>
        <taxon>Fungi</taxon>
        <taxon>Dikarya</taxon>
        <taxon>Ascomycota</taxon>
        <taxon>Pezizomycotina</taxon>
        <taxon>Dothideomycetes</taxon>
        <taxon>Pleosporomycetidae</taxon>
        <taxon>Venturiales</taxon>
        <taxon>Venturiaceae</taxon>
        <taxon>Venturia</taxon>
    </lineage>
</organism>
<feature type="domain" description="Glycosyl hydrolase family 92 N-terminal" evidence="3">
    <location>
        <begin position="37"/>
        <end position="285"/>
    </location>
</feature>
<feature type="chain" id="PRO_5021844054" description="Glycoside hydrolase family 92 protein" evidence="1">
    <location>
        <begin position="20"/>
        <end position="840"/>
    </location>
</feature>